<dbReference type="Proteomes" id="UP000762676">
    <property type="component" value="Unassembled WGS sequence"/>
</dbReference>
<dbReference type="CDD" id="cd22032">
    <property type="entry name" value="HMG-box_SoxF"/>
    <property type="match status" value="1"/>
</dbReference>
<dbReference type="Gene3D" id="1.10.30.10">
    <property type="entry name" value="High mobility group box domain"/>
    <property type="match status" value="1"/>
</dbReference>
<dbReference type="GO" id="GO:0000978">
    <property type="term" value="F:RNA polymerase II cis-regulatory region sequence-specific DNA binding"/>
    <property type="evidence" value="ECO:0007669"/>
    <property type="project" value="TreeGrafter"/>
</dbReference>
<dbReference type="SUPFAM" id="SSF47095">
    <property type="entry name" value="HMG-box"/>
    <property type="match status" value="1"/>
</dbReference>
<evidence type="ECO:0000256" key="4">
    <source>
        <dbReference type="PROSITE-ProRule" id="PRU00267"/>
    </source>
</evidence>
<feature type="compositionally biased region" description="Basic and acidic residues" evidence="5">
    <location>
        <begin position="141"/>
        <end position="156"/>
    </location>
</feature>
<dbReference type="GO" id="GO:0030154">
    <property type="term" value="P:cell differentiation"/>
    <property type="evidence" value="ECO:0007669"/>
    <property type="project" value="TreeGrafter"/>
</dbReference>
<feature type="DNA-binding region" description="HMG box" evidence="4">
    <location>
        <begin position="90"/>
        <end position="158"/>
    </location>
</feature>
<keyword evidence="8" id="KW-1185">Reference proteome</keyword>
<evidence type="ECO:0000313" key="8">
    <source>
        <dbReference type="Proteomes" id="UP000762676"/>
    </source>
</evidence>
<feature type="region of interest" description="Disordered" evidence="5">
    <location>
        <begin position="468"/>
        <end position="488"/>
    </location>
</feature>
<comment type="caution">
    <text evidence="7">The sequence shown here is derived from an EMBL/GenBank/DDBJ whole genome shotgun (WGS) entry which is preliminary data.</text>
</comment>
<feature type="domain" description="HMG box" evidence="6">
    <location>
        <begin position="90"/>
        <end position="158"/>
    </location>
</feature>
<dbReference type="InterPro" id="IPR009071">
    <property type="entry name" value="HMG_box_dom"/>
</dbReference>
<dbReference type="PROSITE" id="PS50118">
    <property type="entry name" value="HMG_BOX_2"/>
    <property type="match status" value="1"/>
</dbReference>
<evidence type="ECO:0000256" key="5">
    <source>
        <dbReference type="SAM" id="MobiDB-lite"/>
    </source>
</evidence>
<evidence type="ECO:0000259" key="6">
    <source>
        <dbReference type="PROSITE" id="PS50118"/>
    </source>
</evidence>
<keyword evidence="3 4" id="KW-0539">Nucleus</keyword>
<accession>A0AAV4HBX1</accession>
<dbReference type="FunFam" id="1.10.30.10:FF:000002">
    <property type="entry name" value="transcription factor Sox-2"/>
    <property type="match status" value="1"/>
</dbReference>
<sequence length="800" mass="87745">MHQIRPMDRKLVQMAPMHIATSAEAMSVFVAPSSSVPSFLDTSANLDWPDKYWEDSTSLPILSNLDGAVDSSPPDGANYRGPNGNSGAKIPRPMNAFMVWAKDERKKLALENPDIHNAELSKILGRTWRNLKPDQKKPFVDEAERIRVQHTYDHPHYKYRPRRRKHLKRPAVNKQDPPVTSQQLMTGSKSSSPSSATPASTWGSSVPPLHLPVSCTSAHSNISGSSDTSHFWSSVQTASSSVKNIASSGSFPTGGYLLSTNTMSSCGNLQSELSASGADDADSQTNLSEMQPCPDLWNKMSAYFNDCLNPDKTCPDDVKSFLDRSVIPPSKKSLSQVYKQTNMESPMFSDAPVNVISRKRSYDNISLSIQPTVKPTVSEFSIVSENALSSNESEANVCDSDPTKDISETMIRQLSIGPFEVGAAATTDSAGDHNEVRETPEEIFSLSNKPLIRETQKLDQAMKRSTLHDMDTRGHGGKSYLSPSSSRPRFLAGVETPDTAKVVEYSLALEAKYVHGMPSPLTLTSSAPGFSTGGPTQAAIVDLQVPSCRASRQEMSAGSGHFVHDVSSNCNRSSDFSDYMQPKQSNTSDSFFMPRQMSYCSDSSERSSGVGSESSFYDPPRRRPSYLRQAAMTDSSVPTTPYISEDIEDDSCFLFHNASHQADLNYDHAQPQLHSETNSAPDPSLATVNSSHSFSELQYHPQHKDPIAHSLISPTTIQTIEAESGPALIDSWGQGQSYPCRYEHSNPSLSTSTDFFTARLAHDLSMFQSSSTSTNTHPQKYSAHYEDDHSRDIACELLQL</sequence>
<dbReference type="GO" id="GO:0005634">
    <property type="term" value="C:nucleus"/>
    <property type="evidence" value="ECO:0007669"/>
    <property type="project" value="UniProtKB-SubCell"/>
</dbReference>
<reference evidence="7 8" key="1">
    <citation type="journal article" date="2021" name="Elife">
        <title>Chloroplast acquisition without the gene transfer in kleptoplastic sea slugs, Plakobranchus ocellatus.</title>
        <authorList>
            <person name="Maeda T."/>
            <person name="Takahashi S."/>
            <person name="Yoshida T."/>
            <person name="Shimamura S."/>
            <person name="Takaki Y."/>
            <person name="Nagai Y."/>
            <person name="Toyoda A."/>
            <person name="Suzuki Y."/>
            <person name="Arimoto A."/>
            <person name="Ishii H."/>
            <person name="Satoh N."/>
            <person name="Nishiyama T."/>
            <person name="Hasebe M."/>
            <person name="Maruyama T."/>
            <person name="Minagawa J."/>
            <person name="Obokata J."/>
            <person name="Shigenobu S."/>
        </authorList>
    </citation>
    <scope>NUCLEOTIDE SEQUENCE [LARGE SCALE GENOMIC DNA]</scope>
</reference>
<protein>
    <submittedName>
        <fullName evidence="7">Transcription factor SOX-17</fullName>
    </submittedName>
</protein>
<dbReference type="InterPro" id="IPR050140">
    <property type="entry name" value="SRY-related_HMG-box_TF-like"/>
</dbReference>
<comment type="subcellular location">
    <subcellularLocation>
        <location evidence="1">Nucleus</location>
    </subcellularLocation>
</comment>
<feature type="compositionally biased region" description="Basic residues" evidence="5">
    <location>
        <begin position="157"/>
        <end position="171"/>
    </location>
</feature>
<dbReference type="AlphaFoldDB" id="A0AAV4HBX1"/>
<organism evidence="7 8">
    <name type="scientific">Elysia marginata</name>
    <dbReference type="NCBI Taxonomy" id="1093978"/>
    <lineage>
        <taxon>Eukaryota</taxon>
        <taxon>Metazoa</taxon>
        <taxon>Spiralia</taxon>
        <taxon>Lophotrochozoa</taxon>
        <taxon>Mollusca</taxon>
        <taxon>Gastropoda</taxon>
        <taxon>Heterobranchia</taxon>
        <taxon>Euthyneura</taxon>
        <taxon>Panpulmonata</taxon>
        <taxon>Sacoglossa</taxon>
        <taxon>Placobranchoidea</taxon>
        <taxon>Plakobranchidae</taxon>
        <taxon>Elysia</taxon>
    </lineage>
</organism>
<dbReference type="InterPro" id="IPR036910">
    <property type="entry name" value="HMG_box_dom_sf"/>
</dbReference>
<evidence type="ECO:0000256" key="1">
    <source>
        <dbReference type="ARBA" id="ARBA00004123"/>
    </source>
</evidence>
<keyword evidence="2 4" id="KW-0238">DNA-binding</keyword>
<dbReference type="GO" id="GO:0001228">
    <property type="term" value="F:DNA-binding transcription activator activity, RNA polymerase II-specific"/>
    <property type="evidence" value="ECO:0007669"/>
    <property type="project" value="TreeGrafter"/>
</dbReference>
<feature type="compositionally biased region" description="Low complexity" evidence="5">
    <location>
        <begin position="187"/>
        <end position="203"/>
    </location>
</feature>
<evidence type="ECO:0000256" key="3">
    <source>
        <dbReference type="ARBA" id="ARBA00023242"/>
    </source>
</evidence>
<name>A0AAV4HBX1_9GAST</name>
<proteinExistence type="predicted"/>
<dbReference type="PANTHER" id="PTHR10270:SF317">
    <property type="entry name" value="TRANSCRIPTION FACTOR SOX-15-RELATED"/>
    <property type="match status" value="1"/>
</dbReference>
<evidence type="ECO:0000313" key="7">
    <source>
        <dbReference type="EMBL" id="GFR94945.1"/>
    </source>
</evidence>
<dbReference type="PANTHER" id="PTHR10270">
    <property type="entry name" value="SOX TRANSCRIPTION FACTOR"/>
    <property type="match status" value="1"/>
</dbReference>
<feature type="region of interest" description="Disordered" evidence="5">
    <location>
        <begin position="599"/>
        <end position="622"/>
    </location>
</feature>
<feature type="compositionally biased region" description="Low complexity" evidence="5">
    <location>
        <begin position="606"/>
        <end position="615"/>
    </location>
</feature>
<dbReference type="EMBL" id="BMAT01005532">
    <property type="protein sequence ID" value="GFR94945.1"/>
    <property type="molecule type" value="Genomic_DNA"/>
</dbReference>
<dbReference type="SMART" id="SM00398">
    <property type="entry name" value="HMG"/>
    <property type="match status" value="1"/>
</dbReference>
<gene>
    <name evidence="7" type="ORF">ElyMa_002680100</name>
</gene>
<dbReference type="Pfam" id="PF00505">
    <property type="entry name" value="HMG_box"/>
    <property type="match status" value="1"/>
</dbReference>
<feature type="region of interest" description="Disordered" evidence="5">
    <location>
        <begin position="141"/>
        <end position="203"/>
    </location>
</feature>
<evidence type="ECO:0000256" key="2">
    <source>
        <dbReference type="ARBA" id="ARBA00023125"/>
    </source>
</evidence>